<feature type="domain" description="MANSC" evidence="8">
    <location>
        <begin position="39"/>
        <end position="119"/>
    </location>
</feature>
<dbReference type="GeneTree" id="ENSGT00940000153377"/>
<dbReference type="InterPro" id="IPR011106">
    <property type="entry name" value="MANSC_N"/>
</dbReference>
<dbReference type="PANTHER" id="PTHR46750:SF2">
    <property type="entry name" value="MANSC DOMAIN-CONTAINING PROTEIN 4"/>
    <property type="match status" value="1"/>
</dbReference>
<feature type="chain" id="PRO_5033991690" evidence="7">
    <location>
        <begin position="22"/>
        <end position="341"/>
    </location>
</feature>
<feature type="signal peptide" evidence="7">
    <location>
        <begin position="1"/>
        <end position="21"/>
    </location>
</feature>
<reference evidence="9" key="1">
    <citation type="submission" date="2025-08" db="UniProtKB">
        <authorList>
            <consortium name="Ensembl"/>
        </authorList>
    </citation>
    <scope>IDENTIFICATION</scope>
</reference>
<dbReference type="GO" id="GO:0005886">
    <property type="term" value="C:plasma membrane"/>
    <property type="evidence" value="ECO:0007669"/>
    <property type="project" value="TreeGrafter"/>
</dbReference>
<comment type="subcellular location">
    <subcellularLocation>
        <location evidence="1">Membrane</location>
    </subcellularLocation>
</comment>
<dbReference type="KEGG" id="ngi:103745010"/>
<feature type="region of interest" description="Disordered" evidence="5">
    <location>
        <begin position="257"/>
        <end position="276"/>
    </location>
</feature>
<dbReference type="CTD" id="100287284"/>
<dbReference type="GO" id="GO:0004867">
    <property type="term" value="F:serine-type endopeptidase inhibitor activity"/>
    <property type="evidence" value="ECO:0007669"/>
    <property type="project" value="TreeGrafter"/>
</dbReference>
<feature type="transmembrane region" description="Helical" evidence="6">
    <location>
        <begin position="284"/>
        <end position="306"/>
    </location>
</feature>
<reference evidence="9" key="2">
    <citation type="submission" date="2025-09" db="UniProtKB">
        <authorList>
            <consortium name="Ensembl"/>
        </authorList>
    </citation>
    <scope>IDENTIFICATION</scope>
</reference>
<dbReference type="GeneID" id="103745010"/>
<evidence type="ECO:0000256" key="1">
    <source>
        <dbReference type="ARBA" id="ARBA00004370"/>
    </source>
</evidence>
<organism evidence="9 10">
    <name type="scientific">Nannospalax galili</name>
    <name type="common">Northern Israeli blind subterranean mole rat</name>
    <name type="synonym">Spalax galili</name>
    <dbReference type="NCBI Taxonomy" id="1026970"/>
    <lineage>
        <taxon>Eukaryota</taxon>
        <taxon>Metazoa</taxon>
        <taxon>Chordata</taxon>
        <taxon>Craniata</taxon>
        <taxon>Vertebrata</taxon>
        <taxon>Euteleostomi</taxon>
        <taxon>Mammalia</taxon>
        <taxon>Eutheria</taxon>
        <taxon>Euarchontoglires</taxon>
        <taxon>Glires</taxon>
        <taxon>Rodentia</taxon>
        <taxon>Myomorpha</taxon>
        <taxon>Muroidea</taxon>
        <taxon>Spalacidae</taxon>
        <taxon>Spalacinae</taxon>
        <taxon>Nannospalax</taxon>
    </lineage>
</organism>
<evidence type="ECO:0000313" key="9">
    <source>
        <dbReference type="Ensembl" id="ENSNGAP00000000685.1"/>
    </source>
</evidence>
<evidence type="ECO:0000256" key="5">
    <source>
        <dbReference type="SAM" id="MobiDB-lite"/>
    </source>
</evidence>
<dbReference type="GO" id="GO:0008544">
    <property type="term" value="P:epidermis development"/>
    <property type="evidence" value="ECO:0007669"/>
    <property type="project" value="TreeGrafter"/>
</dbReference>
<keyword evidence="6" id="KW-0812">Transmembrane</keyword>
<dbReference type="OMA" id="IHDNINC"/>
<evidence type="ECO:0000256" key="3">
    <source>
        <dbReference type="ARBA" id="ARBA00023136"/>
    </source>
</evidence>
<evidence type="ECO:0000256" key="6">
    <source>
        <dbReference type="SAM" id="Phobius"/>
    </source>
</evidence>
<evidence type="ECO:0000256" key="2">
    <source>
        <dbReference type="ARBA" id="ARBA00022729"/>
    </source>
</evidence>
<dbReference type="InterPro" id="IPR013980">
    <property type="entry name" value="MANSC_dom"/>
</dbReference>
<dbReference type="PROSITE" id="PS50986">
    <property type="entry name" value="MANSC"/>
    <property type="match status" value="1"/>
</dbReference>
<sequence length="341" mass="37785">MAAPAAAGLMLLLLLLGPARTAHRLCSPTVQYRDCWIRRFPGLLLDLEESQRLGARFLKYYWENTGQKCSRSCCLRKDVSCNMAVFFHDPIHDNLNCLHVHCPSLESCILEQRTSAILYNITAGIDPDLLVFEQSPPAYLNTRSSSDSRDTLRILKAMNLDNEGPFEDTKNRMLPSTEALPTHGDLGANTNLRELSTDLGIRFISPNVSTAKVSAVSRTDFTPNLGNKTTPFFGPLGTKLSQVPIPSRFNSSKQLLNRTKGSHSGNHTSGNEEPQDTAPLTAEAWLASVALGAALVCLGCWVVIWVSRSHWKEQEQDQYQLGQQRLESGQREKNDTLKGSS</sequence>
<dbReference type="GO" id="GO:0030198">
    <property type="term" value="P:extracellular matrix organization"/>
    <property type="evidence" value="ECO:0007669"/>
    <property type="project" value="TreeGrafter"/>
</dbReference>
<name>A0A8C6QBI2_NANGA</name>
<keyword evidence="4" id="KW-0325">Glycoprotein</keyword>
<dbReference type="OrthoDB" id="9447308at2759"/>
<feature type="compositionally biased region" description="Polar residues" evidence="5">
    <location>
        <begin position="257"/>
        <end position="272"/>
    </location>
</feature>
<keyword evidence="10" id="KW-1185">Reference proteome</keyword>
<dbReference type="AlphaFoldDB" id="A0A8C6QBI2"/>
<dbReference type="SMART" id="SM00765">
    <property type="entry name" value="MANEC"/>
    <property type="match status" value="1"/>
</dbReference>
<protein>
    <submittedName>
        <fullName evidence="9">MANSC domain containing 4</fullName>
    </submittedName>
</protein>
<proteinExistence type="predicted"/>
<dbReference type="Pfam" id="PF07502">
    <property type="entry name" value="MANEC"/>
    <property type="match status" value="1"/>
</dbReference>
<dbReference type="GO" id="GO:0060429">
    <property type="term" value="P:epithelium development"/>
    <property type="evidence" value="ECO:0007669"/>
    <property type="project" value="TreeGrafter"/>
</dbReference>
<dbReference type="Proteomes" id="UP000694381">
    <property type="component" value="Unassembled WGS sequence"/>
</dbReference>
<dbReference type="Ensembl" id="ENSNGAT00000000698.1">
    <property type="protein sequence ID" value="ENSNGAP00000000685.1"/>
    <property type="gene ID" value="ENSNGAG00000000524.1"/>
</dbReference>
<evidence type="ECO:0000259" key="8">
    <source>
        <dbReference type="PROSITE" id="PS50986"/>
    </source>
</evidence>
<evidence type="ECO:0000313" key="10">
    <source>
        <dbReference type="Proteomes" id="UP000694381"/>
    </source>
</evidence>
<keyword evidence="3 6" id="KW-0472">Membrane</keyword>
<dbReference type="RefSeq" id="XP_008845122.2">
    <property type="nucleotide sequence ID" value="XM_008846900.3"/>
</dbReference>
<evidence type="ECO:0000256" key="7">
    <source>
        <dbReference type="SAM" id="SignalP"/>
    </source>
</evidence>
<gene>
    <name evidence="9" type="primary">Mansc4</name>
</gene>
<keyword evidence="6" id="KW-1133">Transmembrane helix</keyword>
<evidence type="ECO:0000256" key="4">
    <source>
        <dbReference type="ARBA" id="ARBA00023180"/>
    </source>
</evidence>
<dbReference type="PANTHER" id="PTHR46750">
    <property type="entry name" value="KUNITZ-TYPE PROTEASE INHIBITOR 1"/>
    <property type="match status" value="1"/>
</dbReference>
<keyword evidence="2 7" id="KW-0732">Signal</keyword>
<accession>A0A8C6QBI2</accession>